<reference evidence="2" key="1">
    <citation type="submission" date="2021-06" db="EMBL/GenBank/DDBJ databases">
        <authorList>
            <person name="Hodson N. C."/>
            <person name="Mongue J. A."/>
            <person name="Jaron S. K."/>
        </authorList>
    </citation>
    <scope>NUCLEOTIDE SEQUENCE</scope>
</reference>
<keyword evidence="1" id="KW-0812">Transmembrane</keyword>
<sequence>MLPAILPADLSSCPFTIVVSITAEMFLIFHNTAAHFFCSYVILGYALPHMVHDILECVDIRLKTETPNHRNLTSTCKDLVLASLEIRFYNHTYSSTNYVVKMIWLLISIAGIFVGIRCWHVSLGLSISMLSFGIDGIVIFTLFMGRAYEVPEKVQQLKLSLLSKTGKLPLNERIYLQRVVKRIPTCGIRAGSFYTLDRSTTPTFVHYVIAQVCGLLVLF</sequence>
<dbReference type="AlphaFoldDB" id="A0A8J2KFC5"/>
<dbReference type="Proteomes" id="UP000708208">
    <property type="component" value="Unassembled WGS sequence"/>
</dbReference>
<name>A0A8J2KFC5_9HEXA</name>
<organism evidence="2 3">
    <name type="scientific">Allacma fusca</name>
    <dbReference type="NCBI Taxonomy" id="39272"/>
    <lineage>
        <taxon>Eukaryota</taxon>
        <taxon>Metazoa</taxon>
        <taxon>Ecdysozoa</taxon>
        <taxon>Arthropoda</taxon>
        <taxon>Hexapoda</taxon>
        <taxon>Collembola</taxon>
        <taxon>Symphypleona</taxon>
        <taxon>Sminthuridae</taxon>
        <taxon>Allacma</taxon>
    </lineage>
</organism>
<protein>
    <submittedName>
        <fullName evidence="2">Uncharacterized protein</fullName>
    </submittedName>
</protein>
<feature type="transmembrane region" description="Helical" evidence="1">
    <location>
        <begin position="98"/>
        <end position="116"/>
    </location>
</feature>
<comment type="caution">
    <text evidence="2">The sequence shown here is derived from an EMBL/GenBank/DDBJ whole genome shotgun (WGS) entry which is preliminary data.</text>
</comment>
<evidence type="ECO:0000313" key="2">
    <source>
        <dbReference type="EMBL" id="CAG7725109.1"/>
    </source>
</evidence>
<evidence type="ECO:0000313" key="3">
    <source>
        <dbReference type="Proteomes" id="UP000708208"/>
    </source>
</evidence>
<proteinExistence type="predicted"/>
<gene>
    <name evidence="2" type="ORF">AFUS01_LOCUS14089</name>
</gene>
<evidence type="ECO:0000256" key="1">
    <source>
        <dbReference type="SAM" id="Phobius"/>
    </source>
</evidence>
<dbReference type="EMBL" id="CAJVCH010117598">
    <property type="protein sequence ID" value="CAG7725109.1"/>
    <property type="molecule type" value="Genomic_DNA"/>
</dbReference>
<keyword evidence="1" id="KW-0472">Membrane</keyword>
<feature type="transmembrane region" description="Helical" evidence="1">
    <location>
        <begin position="122"/>
        <end position="143"/>
    </location>
</feature>
<keyword evidence="1" id="KW-1133">Transmembrane helix</keyword>
<keyword evidence="3" id="KW-1185">Reference proteome</keyword>
<accession>A0A8J2KFC5</accession>